<evidence type="ECO:0000313" key="1">
    <source>
        <dbReference type="EMBL" id="PPK89814.1"/>
    </source>
</evidence>
<proteinExistence type="predicted"/>
<name>A0A2S6IBV1_9ACTN</name>
<dbReference type="Proteomes" id="UP000239485">
    <property type="component" value="Unassembled WGS sequence"/>
</dbReference>
<keyword evidence="2" id="KW-1185">Reference proteome</keyword>
<dbReference type="AlphaFoldDB" id="A0A2S6IBV1"/>
<evidence type="ECO:0000313" key="2">
    <source>
        <dbReference type="Proteomes" id="UP000239485"/>
    </source>
</evidence>
<accession>A0A2S6IBV1</accession>
<dbReference type="RefSeq" id="WP_146099717.1">
    <property type="nucleotide sequence ID" value="NZ_PTJD01000030.1"/>
</dbReference>
<protein>
    <submittedName>
        <fullName evidence="1">Uncharacterized protein</fullName>
    </submittedName>
</protein>
<comment type="caution">
    <text evidence="1">The sequence shown here is derived from an EMBL/GenBank/DDBJ whole genome shotgun (WGS) entry which is preliminary data.</text>
</comment>
<organism evidence="1 2">
    <name type="scientific">Kineococcus xinjiangensis</name>
    <dbReference type="NCBI Taxonomy" id="512762"/>
    <lineage>
        <taxon>Bacteria</taxon>
        <taxon>Bacillati</taxon>
        <taxon>Actinomycetota</taxon>
        <taxon>Actinomycetes</taxon>
        <taxon>Kineosporiales</taxon>
        <taxon>Kineosporiaceae</taxon>
        <taxon>Kineococcus</taxon>
    </lineage>
</organism>
<gene>
    <name evidence="1" type="ORF">CLV92_1303</name>
</gene>
<reference evidence="1 2" key="1">
    <citation type="submission" date="2018-02" db="EMBL/GenBank/DDBJ databases">
        <title>Genomic Encyclopedia of Archaeal and Bacterial Type Strains, Phase II (KMG-II): from individual species to whole genera.</title>
        <authorList>
            <person name="Goeker M."/>
        </authorList>
    </citation>
    <scope>NUCLEOTIDE SEQUENCE [LARGE SCALE GENOMIC DNA]</scope>
    <source>
        <strain evidence="1 2">DSM 22857</strain>
    </source>
</reference>
<dbReference type="EMBL" id="PTJD01000030">
    <property type="protein sequence ID" value="PPK89814.1"/>
    <property type="molecule type" value="Genomic_DNA"/>
</dbReference>
<sequence length="180" mass="19307">MNGACSSEQVGLFLAQLLPDQDDTAAEPSAQEAIDATLTMEQLIAAGGLRVEEEGTGAVVVPGCCAGLENWREWAEVLRGQSPWLGHDPTPAVEVLPDRLRIWQDSEAPGGAVRVAAGFIDLQAVALPGLLREVQADLIAFLERVERWGQQHELGDRGTALVQMLDAHFHISAPLDLPEA</sequence>
<dbReference type="OrthoDB" id="581789at2"/>